<sequence length="151" mass="17262">MLQLFCLAKGIYYNPGFHNYNIICLEKNIKPGDFCSATFTGYDPDTNTFTVQTIPDQNPKIRHIPAKFSNGRYEFAIKLEIIREPVVMFYHAELGAVGFGEKMKPLVPPIKTFAFAAVTYHPEARSERNQKQNRLLVKKIVSQLEMLDGFV</sequence>
<evidence type="ECO:0000313" key="2">
    <source>
        <dbReference type="WBParaSite" id="JU765_v2.g16872.t1"/>
    </source>
</evidence>
<organism evidence="1 2">
    <name type="scientific">Panagrolaimus sp. JU765</name>
    <dbReference type="NCBI Taxonomy" id="591449"/>
    <lineage>
        <taxon>Eukaryota</taxon>
        <taxon>Metazoa</taxon>
        <taxon>Ecdysozoa</taxon>
        <taxon>Nematoda</taxon>
        <taxon>Chromadorea</taxon>
        <taxon>Rhabditida</taxon>
        <taxon>Tylenchina</taxon>
        <taxon>Panagrolaimomorpha</taxon>
        <taxon>Panagrolaimoidea</taxon>
        <taxon>Panagrolaimidae</taxon>
        <taxon>Panagrolaimus</taxon>
    </lineage>
</organism>
<name>A0AC34QJF8_9BILA</name>
<protein>
    <submittedName>
        <fullName evidence="2">Uncharacterized protein</fullName>
    </submittedName>
</protein>
<evidence type="ECO:0000313" key="1">
    <source>
        <dbReference type="Proteomes" id="UP000887576"/>
    </source>
</evidence>
<dbReference type="Proteomes" id="UP000887576">
    <property type="component" value="Unplaced"/>
</dbReference>
<accession>A0AC34QJF8</accession>
<reference evidence="2" key="1">
    <citation type="submission" date="2022-11" db="UniProtKB">
        <authorList>
            <consortium name="WormBaseParasite"/>
        </authorList>
    </citation>
    <scope>IDENTIFICATION</scope>
</reference>
<dbReference type="WBParaSite" id="JU765_v2.g16872.t1">
    <property type="protein sequence ID" value="JU765_v2.g16872.t1"/>
    <property type="gene ID" value="JU765_v2.g16872"/>
</dbReference>
<proteinExistence type="predicted"/>